<gene>
    <name evidence="1" type="ORF">OOU_Y34scaffold00450g1</name>
</gene>
<name>A0AA97PMR2_PYRO3</name>
<dbReference type="EMBL" id="JH793392">
    <property type="protein sequence ID" value="ELQ40297.1"/>
    <property type="molecule type" value="Genomic_DNA"/>
</dbReference>
<accession>A0AA97PMR2</accession>
<evidence type="ECO:0000313" key="1">
    <source>
        <dbReference type="EMBL" id="ELQ40297.1"/>
    </source>
</evidence>
<dbReference type="AlphaFoldDB" id="A0AA97PMR2"/>
<reference evidence="1" key="1">
    <citation type="journal article" date="2012" name="PLoS Genet.">
        <title>Comparative analysis of the genomes of two field isolates of the rice blast fungus Magnaporthe oryzae.</title>
        <authorList>
            <person name="Xue M."/>
            <person name="Yang J."/>
            <person name="Li Z."/>
            <person name="Hu S."/>
            <person name="Yao N."/>
            <person name="Dean R.A."/>
            <person name="Zhao W."/>
            <person name="Shen M."/>
            <person name="Zhang H."/>
            <person name="Li C."/>
            <person name="Liu L."/>
            <person name="Cao L."/>
            <person name="Xu X."/>
            <person name="Xing Y."/>
            <person name="Hsiang T."/>
            <person name="Zhang Z."/>
            <person name="Xu J.R."/>
            <person name="Peng Y.L."/>
        </authorList>
    </citation>
    <scope>NUCLEOTIDE SEQUENCE</scope>
    <source>
        <strain evidence="1">Y34</strain>
    </source>
</reference>
<dbReference type="Proteomes" id="UP000011086">
    <property type="component" value="Unassembled WGS sequence"/>
</dbReference>
<proteinExistence type="predicted"/>
<organism evidence="1">
    <name type="scientific">Pyricularia oryzae (strain Y34)</name>
    <name type="common">Rice blast fungus</name>
    <name type="synonym">Magnaporthe oryzae</name>
    <dbReference type="NCBI Taxonomy" id="1143189"/>
    <lineage>
        <taxon>Eukaryota</taxon>
        <taxon>Fungi</taxon>
        <taxon>Dikarya</taxon>
        <taxon>Ascomycota</taxon>
        <taxon>Pezizomycotina</taxon>
        <taxon>Sordariomycetes</taxon>
        <taxon>Sordariomycetidae</taxon>
        <taxon>Magnaporthales</taxon>
        <taxon>Pyriculariaceae</taxon>
        <taxon>Pyricularia</taxon>
    </lineage>
</organism>
<protein>
    <submittedName>
        <fullName evidence="1">Uncharacterized protein</fullName>
    </submittedName>
</protein>
<sequence>MQVSGIEASLYIPKETLFAKRKIEFNINVY</sequence>